<feature type="transmembrane region" description="Helical" evidence="6">
    <location>
        <begin position="145"/>
        <end position="167"/>
    </location>
</feature>
<reference evidence="8" key="1">
    <citation type="submission" date="2015-06" db="EMBL/GenBank/DDBJ databases">
        <authorList>
            <person name="Lim Y.L."/>
            <person name="Ee R."/>
            <person name="Yong D."/>
            <person name="How K.Y."/>
            <person name="Yin W.F."/>
            <person name="Chan K.G."/>
        </authorList>
    </citation>
    <scope>NUCLEOTIDE SEQUENCE [LARGE SCALE GENOMIC DNA]</scope>
    <source>
        <strain evidence="8">DSM 25325</strain>
    </source>
</reference>
<keyword evidence="3 6" id="KW-0812">Transmembrane</keyword>
<proteinExistence type="predicted"/>
<evidence type="ECO:0000256" key="2">
    <source>
        <dbReference type="ARBA" id="ARBA00022475"/>
    </source>
</evidence>
<keyword evidence="2" id="KW-1003">Cell membrane</keyword>
<accession>A0A0G3ETU3</accession>
<keyword evidence="5 6" id="KW-0472">Membrane</keyword>
<evidence type="ECO:0008006" key="9">
    <source>
        <dbReference type="Google" id="ProtNLM"/>
    </source>
</evidence>
<dbReference type="PATRIC" id="fig|445709.3.peg.1666"/>
<evidence type="ECO:0000313" key="7">
    <source>
        <dbReference type="EMBL" id="AKJ68131.1"/>
    </source>
</evidence>
<comment type="subcellular location">
    <subcellularLocation>
        <location evidence="1">Cell membrane</location>
        <topology evidence="1">Multi-pass membrane protein</topology>
    </subcellularLocation>
</comment>
<sequence>MKKWLRWAGWPVGIAILLALVLHEGLGDVLGVIEKAGFRQLWLVPFHALPLLLDAFAWSLLLDRRASLLFLWWIAAVREAVSRLLPSVGIGGEITGIRLASWRVPDTSLVSASVIVEVLVTIAVQYAFAALGLVLIAAHTPHSDLFRTVGLTLLLSVPVPVLTVVLLQRGGIFHAIERWARHLLGDEHPLLQKIDGKRLDADIDRIMRRTGLLLRAFLLQFGGYALGAFENYWALSMLGHPVSIAGALAIEALTQAVRHAAFMIPGGLGVQEITVIALAQVFGVDRDVALSLALVKRMREVLFGSLALGTWQLAEMLRSRGLHSTRMRETRPASLPD</sequence>
<dbReference type="Pfam" id="PF03706">
    <property type="entry name" value="LPG_synthase_TM"/>
    <property type="match status" value="1"/>
</dbReference>
<feature type="transmembrane region" description="Helical" evidence="6">
    <location>
        <begin position="212"/>
        <end position="229"/>
    </location>
</feature>
<evidence type="ECO:0000313" key="8">
    <source>
        <dbReference type="Proteomes" id="UP000036700"/>
    </source>
</evidence>
<evidence type="ECO:0000256" key="4">
    <source>
        <dbReference type="ARBA" id="ARBA00022989"/>
    </source>
</evidence>
<evidence type="ECO:0000256" key="1">
    <source>
        <dbReference type="ARBA" id="ARBA00004651"/>
    </source>
</evidence>
<dbReference type="EMBL" id="CP011568">
    <property type="protein sequence ID" value="AKJ68131.1"/>
    <property type="molecule type" value="Genomic_DNA"/>
</dbReference>
<feature type="transmembrane region" description="Helical" evidence="6">
    <location>
        <begin position="43"/>
        <end position="62"/>
    </location>
</feature>
<evidence type="ECO:0000256" key="6">
    <source>
        <dbReference type="SAM" id="Phobius"/>
    </source>
</evidence>
<dbReference type="RefSeq" id="WP_047213951.1">
    <property type="nucleotide sequence ID" value="NZ_CP011568.3"/>
</dbReference>
<dbReference type="OrthoDB" id="594003at2"/>
<feature type="transmembrane region" description="Helical" evidence="6">
    <location>
        <begin position="109"/>
        <end position="139"/>
    </location>
</feature>
<dbReference type="PANTHER" id="PTHR39087:SF2">
    <property type="entry name" value="UPF0104 MEMBRANE PROTEIN MJ1595"/>
    <property type="match status" value="1"/>
</dbReference>
<dbReference type="GO" id="GO:0005886">
    <property type="term" value="C:plasma membrane"/>
    <property type="evidence" value="ECO:0007669"/>
    <property type="project" value="UniProtKB-SubCell"/>
</dbReference>
<keyword evidence="4 6" id="KW-1133">Transmembrane helix</keyword>
<dbReference type="AlphaFoldDB" id="A0A0G3ETU3"/>
<name>A0A0G3ETU3_9BURK</name>
<evidence type="ECO:0000256" key="5">
    <source>
        <dbReference type="ARBA" id="ARBA00023136"/>
    </source>
</evidence>
<dbReference type="STRING" id="445709.ABW99_07810"/>
<protein>
    <recommendedName>
        <fullName evidence="9">HpnL family protein</fullName>
    </recommendedName>
</protein>
<evidence type="ECO:0000256" key="3">
    <source>
        <dbReference type="ARBA" id="ARBA00022692"/>
    </source>
</evidence>
<gene>
    <name evidence="7" type="ORF">ABW99_07810</name>
</gene>
<keyword evidence="8" id="KW-1185">Reference proteome</keyword>
<dbReference type="Proteomes" id="UP000036700">
    <property type="component" value="Chromosome"/>
</dbReference>
<dbReference type="PANTHER" id="PTHR39087">
    <property type="entry name" value="UPF0104 MEMBRANE PROTEIN MJ1595"/>
    <property type="match status" value="1"/>
</dbReference>
<dbReference type="KEGG" id="ptx:ABW99_07810"/>
<dbReference type="NCBIfam" id="TIGR03476">
    <property type="entry name" value="HpnL"/>
    <property type="match status" value="1"/>
</dbReference>
<dbReference type="InterPro" id="IPR022791">
    <property type="entry name" value="L-PG_synthase/AglD"/>
</dbReference>
<organism evidence="7 8">
    <name type="scientific">Pandoraea thiooxydans</name>
    <dbReference type="NCBI Taxonomy" id="445709"/>
    <lineage>
        <taxon>Bacteria</taxon>
        <taxon>Pseudomonadati</taxon>
        <taxon>Pseudomonadota</taxon>
        <taxon>Betaproteobacteria</taxon>
        <taxon>Burkholderiales</taxon>
        <taxon>Burkholderiaceae</taxon>
        <taxon>Pandoraea</taxon>
    </lineage>
</organism>